<protein>
    <recommendedName>
        <fullName evidence="5">Pentatricopeptide repeat-containing protein</fullName>
    </recommendedName>
</protein>
<gene>
    <name evidence="3" type="ORF">GUJ93_ZPchr0011g27625</name>
</gene>
<dbReference type="InterPro" id="IPR046960">
    <property type="entry name" value="PPR_At4g14850-like_plant"/>
</dbReference>
<dbReference type="GO" id="GO:0003723">
    <property type="term" value="F:RNA binding"/>
    <property type="evidence" value="ECO:0007669"/>
    <property type="project" value="InterPro"/>
</dbReference>
<evidence type="ECO:0000313" key="3">
    <source>
        <dbReference type="EMBL" id="KAG8090310.1"/>
    </source>
</evidence>
<dbReference type="OrthoDB" id="607373at2759"/>
<accession>A0A8J6BR84</accession>
<organism evidence="3 4">
    <name type="scientific">Zizania palustris</name>
    <name type="common">Northern wild rice</name>
    <dbReference type="NCBI Taxonomy" id="103762"/>
    <lineage>
        <taxon>Eukaryota</taxon>
        <taxon>Viridiplantae</taxon>
        <taxon>Streptophyta</taxon>
        <taxon>Embryophyta</taxon>
        <taxon>Tracheophyta</taxon>
        <taxon>Spermatophyta</taxon>
        <taxon>Magnoliopsida</taxon>
        <taxon>Liliopsida</taxon>
        <taxon>Poales</taxon>
        <taxon>Poaceae</taxon>
        <taxon>BOP clade</taxon>
        <taxon>Oryzoideae</taxon>
        <taxon>Oryzeae</taxon>
        <taxon>Zizaniinae</taxon>
        <taxon>Zizania</taxon>
    </lineage>
</organism>
<dbReference type="Pfam" id="PF01535">
    <property type="entry name" value="PPR"/>
    <property type="match status" value="3"/>
</dbReference>
<keyword evidence="2" id="KW-0175">Coiled coil</keyword>
<dbReference type="PROSITE" id="PS51375">
    <property type="entry name" value="PPR"/>
    <property type="match status" value="2"/>
</dbReference>
<dbReference type="FunFam" id="1.25.40.10:FF:001228">
    <property type="entry name" value="Pentatricopeptide repeat-containing protein At4g20770"/>
    <property type="match status" value="1"/>
</dbReference>
<feature type="repeat" description="PPR" evidence="1">
    <location>
        <begin position="393"/>
        <end position="427"/>
    </location>
</feature>
<keyword evidence="4" id="KW-1185">Reference proteome</keyword>
<comment type="caution">
    <text evidence="3">The sequence shown here is derived from an EMBL/GenBank/DDBJ whole genome shotgun (WGS) entry which is preliminary data.</text>
</comment>
<dbReference type="InterPro" id="IPR002885">
    <property type="entry name" value="PPR_rpt"/>
</dbReference>
<dbReference type="PANTHER" id="PTHR24015">
    <property type="entry name" value="OS07G0578800 PROTEIN-RELATED"/>
    <property type="match status" value="1"/>
</dbReference>
<evidence type="ECO:0008006" key="5">
    <source>
        <dbReference type="Google" id="ProtNLM"/>
    </source>
</evidence>
<feature type="coiled-coil region" evidence="2">
    <location>
        <begin position="119"/>
        <end position="146"/>
    </location>
</feature>
<dbReference type="EMBL" id="JAAALK010000081">
    <property type="protein sequence ID" value="KAG8090310.1"/>
    <property type="molecule type" value="Genomic_DNA"/>
</dbReference>
<evidence type="ECO:0000313" key="4">
    <source>
        <dbReference type="Proteomes" id="UP000729402"/>
    </source>
</evidence>
<dbReference type="GO" id="GO:0009451">
    <property type="term" value="P:RNA modification"/>
    <property type="evidence" value="ECO:0007669"/>
    <property type="project" value="InterPro"/>
</dbReference>
<dbReference type="Proteomes" id="UP000729402">
    <property type="component" value="Unassembled WGS sequence"/>
</dbReference>
<sequence length="429" mass="47485">MGVKEVVMETLKRSNGELTNGVTSLRANGVLRRLSSPCTNLAATTHTILAWHIATTLCEVHDDPVPPYRRRHSQEQQRRRHVACGLSNYCAYLVAFAPELLPDHSFISKSIFDALVDEATELLKGVKTLEQRCEKLREKGAVAEENDNRLIILGARLANQLMILEIENPMLRWKLLKWYTAIHGLALPLTAFHCNTLIAFYFGRQNAPAAALHLFDAMPDQTPSSWYTAVSGCVHDAAAFHLLRGMRERHVPLSGFALASLVTACERRGWDEGRACGAAIHGLTHRAGLVGNVYIGTALLHLYASRGMVSDVQRLFWEMPERNVVWWTALMVALSSNGYQEEALGAYLHMRREGIVCNANAFATVLSLCGSLDSEMPGLQVASHVVVSGLRNHVSVANSLITMFGSMGRVQDAENLFAQMEERDIVVLT</sequence>
<dbReference type="NCBIfam" id="TIGR00756">
    <property type="entry name" value="PPR"/>
    <property type="match status" value="1"/>
</dbReference>
<feature type="repeat" description="PPR" evidence="1">
    <location>
        <begin position="323"/>
        <end position="357"/>
    </location>
</feature>
<evidence type="ECO:0000256" key="2">
    <source>
        <dbReference type="SAM" id="Coils"/>
    </source>
</evidence>
<dbReference type="AlphaFoldDB" id="A0A8J6BR84"/>
<reference evidence="3" key="1">
    <citation type="journal article" date="2021" name="bioRxiv">
        <title>Whole Genome Assembly and Annotation of Northern Wild Rice, Zizania palustris L., Supports a Whole Genome Duplication in the Zizania Genus.</title>
        <authorList>
            <person name="Haas M."/>
            <person name="Kono T."/>
            <person name="Macchietto M."/>
            <person name="Millas R."/>
            <person name="McGilp L."/>
            <person name="Shao M."/>
            <person name="Duquette J."/>
            <person name="Hirsch C.N."/>
            <person name="Kimball J."/>
        </authorList>
    </citation>
    <scope>NUCLEOTIDE SEQUENCE</scope>
    <source>
        <tissue evidence="3">Fresh leaf tissue</tissue>
    </source>
</reference>
<name>A0A8J6BR84_ZIZPA</name>
<reference evidence="3" key="2">
    <citation type="submission" date="2021-02" db="EMBL/GenBank/DDBJ databases">
        <authorList>
            <person name="Kimball J.A."/>
            <person name="Haas M.W."/>
            <person name="Macchietto M."/>
            <person name="Kono T."/>
            <person name="Duquette J."/>
            <person name="Shao M."/>
        </authorList>
    </citation>
    <scope>NUCLEOTIDE SEQUENCE</scope>
    <source>
        <tissue evidence="3">Fresh leaf tissue</tissue>
    </source>
</reference>
<proteinExistence type="predicted"/>
<evidence type="ECO:0000256" key="1">
    <source>
        <dbReference type="PROSITE-ProRule" id="PRU00708"/>
    </source>
</evidence>